<protein>
    <submittedName>
        <fullName evidence="1">6974_t:CDS:1</fullName>
    </submittedName>
</protein>
<organism evidence="1 2">
    <name type="scientific">Dentiscutata heterogama</name>
    <dbReference type="NCBI Taxonomy" id="1316150"/>
    <lineage>
        <taxon>Eukaryota</taxon>
        <taxon>Fungi</taxon>
        <taxon>Fungi incertae sedis</taxon>
        <taxon>Mucoromycota</taxon>
        <taxon>Glomeromycotina</taxon>
        <taxon>Glomeromycetes</taxon>
        <taxon>Diversisporales</taxon>
        <taxon>Gigasporaceae</taxon>
        <taxon>Dentiscutata</taxon>
    </lineage>
</organism>
<proteinExistence type="predicted"/>
<name>A0ACA9LL15_9GLOM</name>
<sequence>MPKTKKKEKIYQKPTEEQLSYLRNKSKVKNTYRSTQNWINKFQEYCSDIGLEGAPENIDDTSKLETQLYEYFTVAKKNNRSEYTVSSLLFTIRAINRFYNSNISKVTPVDLCDKKSFPTNLASSMSSTLTTQDASLLTPQPANSHEFQNSKVPLQELPLVSNQNHEMQEFFQRNLFMNSNITFYIHNHYYTLQQ</sequence>
<dbReference type="EMBL" id="CAJVPU010004609">
    <property type="protein sequence ID" value="CAG8535587.1"/>
    <property type="molecule type" value="Genomic_DNA"/>
</dbReference>
<evidence type="ECO:0000313" key="1">
    <source>
        <dbReference type="EMBL" id="CAG8535587.1"/>
    </source>
</evidence>
<gene>
    <name evidence="1" type="ORF">DHETER_LOCUS4566</name>
</gene>
<comment type="caution">
    <text evidence="1">The sequence shown here is derived from an EMBL/GenBank/DDBJ whole genome shotgun (WGS) entry which is preliminary data.</text>
</comment>
<keyword evidence="2" id="KW-1185">Reference proteome</keyword>
<evidence type="ECO:0000313" key="2">
    <source>
        <dbReference type="Proteomes" id="UP000789702"/>
    </source>
</evidence>
<accession>A0ACA9LL15</accession>
<reference evidence="1" key="1">
    <citation type="submission" date="2021-06" db="EMBL/GenBank/DDBJ databases">
        <authorList>
            <person name="Kallberg Y."/>
            <person name="Tangrot J."/>
            <person name="Rosling A."/>
        </authorList>
    </citation>
    <scope>NUCLEOTIDE SEQUENCE</scope>
    <source>
        <strain evidence="1">IL203A</strain>
    </source>
</reference>
<dbReference type="Proteomes" id="UP000789702">
    <property type="component" value="Unassembled WGS sequence"/>
</dbReference>